<proteinExistence type="predicted"/>
<evidence type="ECO:0000313" key="2">
    <source>
        <dbReference type="Proteomes" id="UP000326953"/>
    </source>
</evidence>
<sequence>MPKLNNFVAVDWRSGKDRCYFFFKDTNTFSRYNNSDDSVPAGYPAAINQNSWGAFHPHAKNLRFGFSTDRIVGSDRVGWDTDILWLFYYDGKTPMVCEYDQDSDVPVSFTPVSESIWSMLLPYFDNIIAGTFWQRPFRSSGDTTFRFILNNGKYLELDWHSKKLVVADINNSTWPGLAPYAAYAEQFITAVQIDGDLLNDRFLYIFMTGHVYLKYNISKSRLEGGGVKNVGDHWNGLLRG</sequence>
<evidence type="ECO:0008006" key="3">
    <source>
        <dbReference type="Google" id="ProtNLM"/>
    </source>
</evidence>
<protein>
    <recommendedName>
        <fullName evidence="3">Hemopexin</fullName>
    </recommendedName>
</protein>
<organism evidence="1 2">
    <name type="scientific">Pseudomonas fluorescens</name>
    <dbReference type="NCBI Taxonomy" id="294"/>
    <lineage>
        <taxon>Bacteria</taxon>
        <taxon>Pseudomonadati</taxon>
        <taxon>Pseudomonadota</taxon>
        <taxon>Gammaproteobacteria</taxon>
        <taxon>Pseudomonadales</taxon>
        <taxon>Pseudomonadaceae</taxon>
        <taxon>Pseudomonas</taxon>
    </lineage>
</organism>
<dbReference type="EMBL" id="CABVHK010000018">
    <property type="protein sequence ID" value="VVN30327.1"/>
    <property type="molecule type" value="Genomic_DNA"/>
</dbReference>
<accession>A0A5E6WPS9</accession>
<dbReference type="RefSeq" id="WP_150713139.1">
    <property type="nucleotide sequence ID" value="NZ_CABVHK010000018.1"/>
</dbReference>
<dbReference type="Proteomes" id="UP000326953">
    <property type="component" value="Unassembled WGS sequence"/>
</dbReference>
<gene>
    <name evidence="1" type="ORF">PS662_04846</name>
</gene>
<dbReference type="OrthoDB" id="1956004at2"/>
<dbReference type="AlphaFoldDB" id="A0A5E6WPS9"/>
<evidence type="ECO:0000313" key="1">
    <source>
        <dbReference type="EMBL" id="VVN30327.1"/>
    </source>
</evidence>
<reference evidence="1 2" key="1">
    <citation type="submission" date="2019-09" db="EMBL/GenBank/DDBJ databases">
        <authorList>
            <person name="Chandra G."/>
            <person name="Truman W A."/>
        </authorList>
    </citation>
    <scope>NUCLEOTIDE SEQUENCE [LARGE SCALE GENOMIC DNA]</scope>
    <source>
        <strain evidence="1">PS662</strain>
    </source>
</reference>
<name>A0A5E6WPS9_PSEFL</name>